<keyword evidence="7" id="KW-0121">Carboxypeptidase</keyword>
<keyword evidence="15" id="KW-0482">Metalloprotease</keyword>
<dbReference type="InterPro" id="IPR003137">
    <property type="entry name" value="PA_domain"/>
</dbReference>
<dbReference type="Pfam" id="PF04389">
    <property type="entry name" value="Peptidase_M28"/>
    <property type="match status" value="1"/>
</dbReference>
<reference evidence="24 25" key="1">
    <citation type="submission" date="2018-07" db="EMBL/GenBank/DDBJ databases">
        <title>Dyella tabacisoli L4-6T, whole genome shotgun sequence.</title>
        <authorList>
            <person name="Zhou X.-K."/>
            <person name="Li W.-J."/>
            <person name="Duan Y.-Q."/>
        </authorList>
    </citation>
    <scope>NUCLEOTIDE SEQUENCE [LARGE SCALE GENOMIC DNA]</scope>
    <source>
        <strain evidence="24 25">L4-6</strain>
    </source>
</reference>
<evidence type="ECO:0000256" key="3">
    <source>
        <dbReference type="ARBA" id="ARBA00004555"/>
    </source>
</evidence>
<dbReference type="GO" id="GO:0006508">
    <property type="term" value="P:proteolysis"/>
    <property type="evidence" value="ECO:0007669"/>
    <property type="project" value="UniProtKB-KW"/>
</dbReference>
<dbReference type="SUPFAM" id="SSF53187">
    <property type="entry name" value="Zn-dependent exopeptidases"/>
    <property type="match status" value="1"/>
</dbReference>
<evidence type="ECO:0000256" key="20">
    <source>
        <dbReference type="ARBA" id="ARBA00033328"/>
    </source>
</evidence>
<evidence type="ECO:0000256" key="15">
    <source>
        <dbReference type="ARBA" id="ARBA00023049"/>
    </source>
</evidence>
<keyword evidence="9" id="KW-0479">Metal-binding</keyword>
<dbReference type="EMBL" id="QQAH01000008">
    <property type="protein sequence ID" value="RDD81951.1"/>
    <property type="molecule type" value="Genomic_DNA"/>
</dbReference>
<evidence type="ECO:0000256" key="14">
    <source>
        <dbReference type="ARBA" id="ARBA00023034"/>
    </source>
</evidence>
<evidence type="ECO:0000256" key="21">
    <source>
        <dbReference type="SAM" id="SignalP"/>
    </source>
</evidence>
<comment type="caution">
    <text evidence="24">The sequence shown here is derived from an EMBL/GenBank/DDBJ whole genome shotgun (WGS) entry which is preliminary data.</text>
</comment>
<evidence type="ECO:0000256" key="7">
    <source>
        <dbReference type="ARBA" id="ARBA00022645"/>
    </source>
</evidence>
<organism evidence="24 25">
    <name type="scientific">Dyella tabacisoli</name>
    <dbReference type="NCBI Taxonomy" id="2282381"/>
    <lineage>
        <taxon>Bacteria</taxon>
        <taxon>Pseudomonadati</taxon>
        <taxon>Pseudomonadota</taxon>
        <taxon>Gammaproteobacteria</taxon>
        <taxon>Lysobacterales</taxon>
        <taxon>Rhodanobacteraceae</taxon>
        <taxon>Dyella</taxon>
    </lineage>
</organism>
<dbReference type="GO" id="GO:0005764">
    <property type="term" value="C:lysosome"/>
    <property type="evidence" value="ECO:0007669"/>
    <property type="project" value="UniProtKB-SubCell"/>
</dbReference>
<evidence type="ECO:0000256" key="13">
    <source>
        <dbReference type="ARBA" id="ARBA00022833"/>
    </source>
</evidence>
<dbReference type="GO" id="GO:0005576">
    <property type="term" value="C:extracellular region"/>
    <property type="evidence" value="ECO:0007669"/>
    <property type="project" value="UniProtKB-SubCell"/>
</dbReference>
<evidence type="ECO:0000313" key="24">
    <source>
        <dbReference type="EMBL" id="RDD81951.1"/>
    </source>
</evidence>
<protein>
    <recommendedName>
        <fullName evidence="5">Carboxypeptidase Q</fullName>
    </recommendedName>
    <alternativeName>
        <fullName evidence="20">Plasma glutamate carboxypeptidase</fullName>
    </alternativeName>
</protein>
<keyword evidence="13" id="KW-0862">Zinc</keyword>
<accession>A0A369UN48</accession>
<dbReference type="Pfam" id="PF02225">
    <property type="entry name" value="PA"/>
    <property type="match status" value="1"/>
</dbReference>
<keyword evidence="8" id="KW-0645">Protease</keyword>
<evidence type="ECO:0000256" key="18">
    <source>
        <dbReference type="ARBA" id="ARBA00023228"/>
    </source>
</evidence>
<dbReference type="PANTHER" id="PTHR12053">
    <property type="entry name" value="PROTEASE FAMILY M28 PLASMA GLUTAMATE CARBOXYPEPTIDASE-RELATED"/>
    <property type="match status" value="1"/>
</dbReference>
<dbReference type="GO" id="GO:0046872">
    <property type="term" value="F:metal ion binding"/>
    <property type="evidence" value="ECO:0007669"/>
    <property type="project" value="UniProtKB-KW"/>
</dbReference>
<evidence type="ECO:0000256" key="11">
    <source>
        <dbReference type="ARBA" id="ARBA00022801"/>
    </source>
</evidence>
<evidence type="ECO:0000256" key="10">
    <source>
        <dbReference type="ARBA" id="ARBA00022729"/>
    </source>
</evidence>
<keyword evidence="18" id="KW-0458">Lysosome</keyword>
<evidence type="ECO:0000256" key="6">
    <source>
        <dbReference type="ARBA" id="ARBA00022525"/>
    </source>
</evidence>
<keyword evidence="16" id="KW-0865">Zymogen</keyword>
<proteinExistence type="predicted"/>
<comment type="subunit">
    <text evidence="19">Homodimer. The monomeric form is inactive while the homodimer is active.</text>
</comment>
<evidence type="ECO:0000256" key="4">
    <source>
        <dbReference type="ARBA" id="ARBA00004613"/>
    </source>
</evidence>
<keyword evidence="11" id="KW-0378">Hydrolase</keyword>
<evidence type="ECO:0000256" key="17">
    <source>
        <dbReference type="ARBA" id="ARBA00023180"/>
    </source>
</evidence>
<dbReference type="GO" id="GO:0004180">
    <property type="term" value="F:carboxypeptidase activity"/>
    <property type="evidence" value="ECO:0007669"/>
    <property type="project" value="UniProtKB-KW"/>
</dbReference>
<evidence type="ECO:0000256" key="9">
    <source>
        <dbReference type="ARBA" id="ARBA00022723"/>
    </source>
</evidence>
<keyword evidence="17" id="KW-0325">Glycoprotein</keyword>
<keyword evidence="6" id="KW-0964">Secreted</keyword>
<dbReference type="InterPro" id="IPR039866">
    <property type="entry name" value="CPQ"/>
</dbReference>
<keyword evidence="25" id="KW-1185">Reference proteome</keyword>
<name>A0A369UN48_9GAMM</name>
<dbReference type="Gene3D" id="3.40.630.10">
    <property type="entry name" value="Zn peptidases"/>
    <property type="match status" value="1"/>
</dbReference>
<evidence type="ECO:0000256" key="16">
    <source>
        <dbReference type="ARBA" id="ARBA00023145"/>
    </source>
</evidence>
<evidence type="ECO:0000256" key="12">
    <source>
        <dbReference type="ARBA" id="ARBA00022824"/>
    </source>
</evidence>
<dbReference type="AlphaFoldDB" id="A0A369UN48"/>
<keyword evidence="14" id="KW-0333">Golgi apparatus</keyword>
<feature type="signal peptide" evidence="21">
    <location>
        <begin position="1"/>
        <end position="21"/>
    </location>
</feature>
<keyword evidence="10 21" id="KW-0732">Signal</keyword>
<dbReference type="RefSeq" id="WP_114845167.1">
    <property type="nucleotide sequence ID" value="NZ_JBHSPE010000008.1"/>
</dbReference>
<evidence type="ECO:0000256" key="5">
    <source>
        <dbReference type="ARBA" id="ARBA00014116"/>
    </source>
</evidence>
<dbReference type="OrthoDB" id="9769665at2"/>
<feature type="domain" description="Peptidase M28" evidence="23">
    <location>
        <begin position="267"/>
        <end position="456"/>
    </location>
</feature>
<dbReference type="Gene3D" id="3.50.30.30">
    <property type="match status" value="1"/>
</dbReference>
<evidence type="ECO:0000259" key="23">
    <source>
        <dbReference type="Pfam" id="PF04389"/>
    </source>
</evidence>
<evidence type="ECO:0000259" key="22">
    <source>
        <dbReference type="Pfam" id="PF02225"/>
    </source>
</evidence>
<evidence type="ECO:0000256" key="2">
    <source>
        <dbReference type="ARBA" id="ARBA00004371"/>
    </source>
</evidence>
<feature type="domain" description="PA" evidence="22">
    <location>
        <begin position="136"/>
        <end position="239"/>
    </location>
</feature>
<gene>
    <name evidence="24" type="ORF">DVJ77_09165</name>
</gene>
<evidence type="ECO:0000256" key="19">
    <source>
        <dbReference type="ARBA" id="ARBA00025833"/>
    </source>
</evidence>
<sequence length="482" mass="50469">MRHLRLSLLAASLLATGMVSAANAADKGTVISQQAVQTAEQLRDKAMADNTGYKIVESLTTEVGARLAGGPNDQRARDWAIAKFKALGFDKVYVEPVTYPLWERRSEHAEIVAPFPQPLALLALGYSAGTPKGGITAEVVKFDGLAALKAADPATVKGKIVFVTFHMQRAKDGRDYGIGSPVRVQGPVIASAKGAAGFLLRSAGTDANSRTPHTGVTGFRDPKDAIPAAALSNPDADQLERVLAYGKPVSIKLDLDCGVSGSYTGANVIGEITGKKYPDQVIAIGGHLDSWDPGTGAIDDGAGVAIAMAAGKLIGDLPQRPDRTIRVIAFANEEMGLWGGRGYADQHAADVGKHQLGTESDFGAGKVWRMTASVKPSARAAIEQIAKVLAPIGVAYDAKRRGGGGSDLSQMHAKGMAALTLTQDGTDYFDYHHTANDTLDKVHPKELAQNVAVYAAFSYMAAQADGDFGSAPDAFKNDGAGD</sequence>
<dbReference type="PANTHER" id="PTHR12053:SF3">
    <property type="entry name" value="CARBOXYPEPTIDASE Q"/>
    <property type="match status" value="1"/>
</dbReference>
<comment type="subcellular location">
    <subcellularLocation>
        <location evidence="1">Endoplasmic reticulum</location>
    </subcellularLocation>
    <subcellularLocation>
        <location evidence="3">Golgi apparatus</location>
    </subcellularLocation>
    <subcellularLocation>
        <location evidence="2">Lysosome</location>
    </subcellularLocation>
    <subcellularLocation>
        <location evidence="4">Secreted</location>
    </subcellularLocation>
</comment>
<feature type="chain" id="PRO_5016754249" description="Carboxypeptidase Q" evidence="21">
    <location>
        <begin position="22"/>
        <end position="482"/>
    </location>
</feature>
<dbReference type="GO" id="GO:0070573">
    <property type="term" value="F:metallodipeptidase activity"/>
    <property type="evidence" value="ECO:0007669"/>
    <property type="project" value="InterPro"/>
</dbReference>
<evidence type="ECO:0000256" key="8">
    <source>
        <dbReference type="ARBA" id="ARBA00022670"/>
    </source>
</evidence>
<evidence type="ECO:0000313" key="25">
    <source>
        <dbReference type="Proteomes" id="UP000253782"/>
    </source>
</evidence>
<evidence type="ECO:0000256" key="1">
    <source>
        <dbReference type="ARBA" id="ARBA00004240"/>
    </source>
</evidence>
<keyword evidence="12" id="KW-0256">Endoplasmic reticulum</keyword>
<dbReference type="Proteomes" id="UP000253782">
    <property type="component" value="Unassembled WGS sequence"/>
</dbReference>
<dbReference type="InterPro" id="IPR007484">
    <property type="entry name" value="Peptidase_M28"/>
</dbReference>